<dbReference type="AlphaFoldDB" id="A0A7V3NUB7"/>
<feature type="domain" description="DUF5916" evidence="1">
    <location>
        <begin position="1"/>
        <end position="69"/>
    </location>
</feature>
<protein>
    <recommendedName>
        <fullName evidence="1">DUF5916 domain-containing protein</fullName>
    </recommendedName>
</protein>
<comment type="caution">
    <text evidence="2">The sequence shown here is derived from an EMBL/GenBank/DDBJ whole genome shotgun (WGS) entry which is preliminary data.</text>
</comment>
<proteinExistence type="predicted"/>
<name>A0A7V3NUB7_UNCW3</name>
<dbReference type="InterPro" id="IPR045670">
    <property type="entry name" value="DUF5916"/>
</dbReference>
<evidence type="ECO:0000259" key="1">
    <source>
        <dbReference type="Pfam" id="PF19313"/>
    </source>
</evidence>
<accession>A0A7V3NUB7</accession>
<organism evidence="2">
    <name type="scientific">candidate division WOR-3 bacterium</name>
    <dbReference type="NCBI Taxonomy" id="2052148"/>
    <lineage>
        <taxon>Bacteria</taxon>
        <taxon>Bacteria division WOR-3</taxon>
    </lineage>
</organism>
<dbReference type="EMBL" id="DTGD01000213">
    <property type="protein sequence ID" value="HGB36370.1"/>
    <property type="molecule type" value="Genomic_DNA"/>
</dbReference>
<gene>
    <name evidence="2" type="ORF">ENV38_05650</name>
</gene>
<sequence>MTLYPDFSQVEADPFTLNLGKYEQYMEEKRPFFVEGSEVFRFRSNPYSFGFGPSINPFYSRRIGKALSSEVVVPLIFGLKGFYKSRGFEGGLLTALTGDALYVYDSGDTLREEKALYNVISFRKQFSGNSNLGFIYSGKATQSNIAENHAIGVNFHYFVQSTELTGTFSSSLYENHIGNAFAFHVATLEETHHFMFSFMNIDSLYNVSEIGFTPWVGLRRLSILVGPNFEINGEKLQYASFSVGYNNKAEAYEGMKSQNFVFFHSSLNYRDGAGIEFHFSGGREYINNYMNNYEIDVDGWSSPNGRLELNGGVGFEKGYNYYRDYEGLMVSHRTRLKIHGDSRYDLELNLRGWLEFDPSSKLEEYTLSILPRFQYAVNKDLLVNIYGQYAKLILSKETESKKVNLLVSYNFKPKSWIYLVISKDFASDSPHGKPLQGVFKIRYLFYF</sequence>
<evidence type="ECO:0000313" key="2">
    <source>
        <dbReference type="EMBL" id="HGB36370.1"/>
    </source>
</evidence>
<dbReference type="Pfam" id="PF19313">
    <property type="entry name" value="DUF5916"/>
    <property type="match status" value="1"/>
</dbReference>
<reference evidence="2" key="1">
    <citation type="journal article" date="2020" name="mSystems">
        <title>Genome- and Community-Level Interaction Insights into Carbon Utilization and Element Cycling Functions of Hydrothermarchaeota in Hydrothermal Sediment.</title>
        <authorList>
            <person name="Zhou Z."/>
            <person name="Liu Y."/>
            <person name="Xu W."/>
            <person name="Pan J."/>
            <person name="Luo Z.H."/>
            <person name="Li M."/>
        </authorList>
    </citation>
    <scope>NUCLEOTIDE SEQUENCE [LARGE SCALE GENOMIC DNA]</scope>
    <source>
        <strain evidence="2">SpSt-754</strain>
    </source>
</reference>